<name>A0A1H7TCN7_OLID1</name>
<dbReference type="Proteomes" id="UP000199421">
    <property type="component" value="Unassembled WGS sequence"/>
</dbReference>
<dbReference type="InterPro" id="IPR037171">
    <property type="entry name" value="NagB/RpiA_transferase-like"/>
</dbReference>
<gene>
    <name evidence="2" type="ORF">SAMN05661044_03466</name>
</gene>
<dbReference type="PANTHER" id="PTHR43682:SF1">
    <property type="entry name" value="LACTATE UTILIZATION PROTEIN C"/>
    <property type="match status" value="1"/>
</dbReference>
<evidence type="ECO:0000313" key="2">
    <source>
        <dbReference type="EMBL" id="SEL82561.1"/>
    </source>
</evidence>
<dbReference type="OrthoDB" id="9794157at2"/>
<dbReference type="Pfam" id="PF02589">
    <property type="entry name" value="LUD_dom"/>
    <property type="match status" value="1"/>
</dbReference>
<dbReference type="SUPFAM" id="SSF100950">
    <property type="entry name" value="NagB/RpiA/CoA transferase-like"/>
    <property type="match status" value="1"/>
</dbReference>
<dbReference type="EMBL" id="FOAF01000004">
    <property type="protein sequence ID" value="SEL82561.1"/>
    <property type="molecule type" value="Genomic_DNA"/>
</dbReference>
<protein>
    <submittedName>
        <fullName evidence="2">L-lactate dehydrogenase complex protein LldG</fullName>
    </submittedName>
</protein>
<accession>A0A1H7TCN7</accession>
<proteinExistence type="predicted"/>
<sequence length="206" mass="22711">MNSREKILQAVKLAQPEVLPLPTALETPTVYSDPVVKFTEVAQAVGSSVIEVNSLEAIEDHLKEVYLPELQKKWQASGKLRVVSTSVGFENFAEQIDSSDIDPHTFQDVEVAIMKADLGVAENSALWVPETIIRVLPFICQHLILLVDKKTIVSNMHQAYERMGLGQDDYGAFIAGPSKTADIEQSLVLGAHGPRSLWIYLIGDVE</sequence>
<feature type="domain" description="LUD" evidence="1">
    <location>
        <begin position="104"/>
        <end position="202"/>
    </location>
</feature>
<reference evidence="3" key="1">
    <citation type="submission" date="2016-10" db="EMBL/GenBank/DDBJ databases">
        <authorList>
            <person name="Varghese N."/>
            <person name="Submissions S."/>
        </authorList>
    </citation>
    <scope>NUCLEOTIDE SEQUENCE [LARGE SCALE GENOMIC DNA]</scope>
    <source>
        <strain evidence="3">DSM 18733</strain>
    </source>
</reference>
<dbReference type="AlphaFoldDB" id="A0A1H7TCN7"/>
<dbReference type="InterPro" id="IPR003741">
    <property type="entry name" value="LUD_dom"/>
</dbReference>
<dbReference type="InterPro" id="IPR024185">
    <property type="entry name" value="FTHF_cligase-like_sf"/>
</dbReference>
<dbReference type="RefSeq" id="WP_093326608.1">
    <property type="nucleotide sequence ID" value="NZ_FOAF01000004.1"/>
</dbReference>
<keyword evidence="3" id="KW-1185">Reference proteome</keyword>
<dbReference type="Gene3D" id="3.40.50.10420">
    <property type="entry name" value="NagB/RpiA/CoA transferase-like"/>
    <property type="match status" value="1"/>
</dbReference>
<dbReference type="PANTHER" id="PTHR43682">
    <property type="entry name" value="LACTATE UTILIZATION PROTEIN C"/>
    <property type="match status" value="1"/>
</dbReference>
<evidence type="ECO:0000313" key="3">
    <source>
        <dbReference type="Proteomes" id="UP000199421"/>
    </source>
</evidence>
<organism evidence="2 3">
    <name type="scientific">Olivibacter domesticus</name>
    <name type="common">Pseudosphingobacterium domesticum</name>
    <dbReference type="NCBI Taxonomy" id="407022"/>
    <lineage>
        <taxon>Bacteria</taxon>
        <taxon>Pseudomonadati</taxon>
        <taxon>Bacteroidota</taxon>
        <taxon>Sphingobacteriia</taxon>
        <taxon>Sphingobacteriales</taxon>
        <taxon>Sphingobacteriaceae</taxon>
        <taxon>Olivibacter</taxon>
    </lineage>
</organism>
<evidence type="ECO:0000259" key="1">
    <source>
        <dbReference type="Pfam" id="PF02589"/>
    </source>
</evidence>
<dbReference type="STRING" id="407022.SAMN05661044_03466"/>